<accession>A0A915KPR0</accession>
<dbReference type="Gene3D" id="1.25.40.10">
    <property type="entry name" value="Tetratricopeptide repeat domain"/>
    <property type="match status" value="1"/>
</dbReference>
<keyword evidence="5" id="KW-0653">Protein transport</keyword>
<evidence type="ECO:0000256" key="7">
    <source>
        <dbReference type="ARBA" id="ARBA00040047"/>
    </source>
</evidence>
<evidence type="ECO:0000256" key="9">
    <source>
        <dbReference type="SAM" id="MobiDB-lite"/>
    </source>
</evidence>
<evidence type="ECO:0000256" key="8">
    <source>
        <dbReference type="ARBA" id="ARBA00042485"/>
    </source>
</evidence>
<evidence type="ECO:0000256" key="3">
    <source>
        <dbReference type="ARBA" id="ARBA00022448"/>
    </source>
</evidence>
<dbReference type="InterPro" id="IPR011990">
    <property type="entry name" value="TPR-like_helical_dom_sf"/>
</dbReference>
<protein>
    <recommendedName>
        <fullName evidence="7">Gamma-soluble NSF attachment protein</fullName>
    </recommendedName>
    <alternativeName>
        <fullName evidence="8">N-ethylmaleimide-sensitive factor attachment protein gamma</fullName>
    </alternativeName>
</protein>
<dbReference type="GO" id="GO:0005774">
    <property type="term" value="C:vacuolar membrane"/>
    <property type="evidence" value="ECO:0007669"/>
    <property type="project" value="TreeGrafter"/>
</dbReference>
<dbReference type="GO" id="GO:0006886">
    <property type="term" value="P:intracellular protein transport"/>
    <property type="evidence" value="ECO:0007669"/>
    <property type="project" value="InterPro"/>
</dbReference>
<dbReference type="InterPro" id="IPR000744">
    <property type="entry name" value="NSF_attach"/>
</dbReference>
<comment type="similarity">
    <text evidence="2">Belongs to the SNAP family.</text>
</comment>
<feature type="compositionally biased region" description="Polar residues" evidence="9">
    <location>
        <begin position="611"/>
        <end position="621"/>
    </location>
</feature>
<keyword evidence="4" id="KW-0931">ER-Golgi transport</keyword>
<dbReference type="GO" id="GO:0016192">
    <property type="term" value="P:vesicle-mediated transport"/>
    <property type="evidence" value="ECO:0007669"/>
    <property type="project" value="UniProtKB-KW"/>
</dbReference>
<evidence type="ECO:0000256" key="4">
    <source>
        <dbReference type="ARBA" id="ARBA00022892"/>
    </source>
</evidence>
<dbReference type="GO" id="GO:0005483">
    <property type="term" value="F:soluble NSF attachment protein activity"/>
    <property type="evidence" value="ECO:0007669"/>
    <property type="project" value="TreeGrafter"/>
</dbReference>
<dbReference type="Pfam" id="PF14938">
    <property type="entry name" value="SNAP"/>
    <property type="match status" value="1"/>
</dbReference>
<dbReference type="AlphaFoldDB" id="A0A915KPR0"/>
<dbReference type="Proteomes" id="UP000887565">
    <property type="component" value="Unplaced"/>
</dbReference>
<sequence>MEDNRMNEALECTKKAAKYLKTSLTKWKPDYDSAAMEYDRAAICFKNVRKWDMALTSFLKSAECYENCGNSFHSAKGKEQAALIAKEMNDINKAKDLMEQAAQIYAETGSPETSAMALEKAGRFFESIDLTEAIEIYAKALKLVPGTDESRMSGEFLRRISYCYLKLEKLPEAASYVKREIELYKAVDEPSKIGKLVTCLVIINLARDDPVQAEKELGAAFGISGFADTADAPILKPLIEAYYDADDKKFQAILNHHHLKSNENEVGFICEILRLMKKIKISSTKGKDSTENDADEQDNGLFLSLLYFQSRLLLVVSNDIVRIFEFLCYVVIMQDYRYVEFQRNLSALTNSFYCLTAEDKPHGIAAMRDCLGHMQSALKQQLCSDGMRTVAAMAESLIQNPLNSSFFSVKKIIKLVNSDAKGKFSLSLPVVKRVCSHMRQFQLHLPVCALANRADFQETYGIPSEISQRDNHAHINSSGDAADIFLTNQNNAVIINDVIFHQSSSQDSNLSFATITLDAPPACHSTSSLLNYADSAIDMCCTTNPVYETLKNARCHQPTVILQTTNNFVIDFDNYEERDFTNHNSDNETQSDEPWNFTNKISDFKADQDRNSSTASCSLGG</sequence>
<keyword evidence="10" id="KW-1185">Reference proteome</keyword>
<evidence type="ECO:0000256" key="6">
    <source>
        <dbReference type="ARBA" id="ARBA00023136"/>
    </source>
</evidence>
<keyword evidence="6" id="KW-0472">Membrane</keyword>
<name>A0A915KPR0_ROMCU</name>
<keyword evidence="3" id="KW-0813">Transport</keyword>
<dbReference type="GO" id="GO:0031201">
    <property type="term" value="C:SNARE complex"/>
    <property type="evidence" value="ECO:0007669"/>
    <property type="project" value="TreeGrafter"/>
</dbReference>
<dbReference type="WBParaSite" id="nRc.2.0.1.t39718-RA">
    <property type="protein sequence ID" value="nRc.2.0.1.t39718-RA"/>
    <property type="gene ID" value="nRc.2.0.1.g39718"/>
</dbReference>
<proteinExistence type="inferred from homology"/>
<evidence type="ECO:0000256" key="1">
    <source>
        <dbReference type="ARBA" id="ARBA00004170"/>
    </source>
</evidence>
<dbReference type="PANTHER" id="PTHR13768">
    <property type="entry name" value="SOLUBLE NSF ATTACHMENT PROTEIN SNAP"/>
    <property type="match status" value="1"/>
</dbReference>
<evidence type="ECO:0000313" key="10">
    <source>
        <dbReference type="Proteomes" id="UP000887565"/>
    </source>
</evidence>
<evidence type="ECO:0000313" key="11">
    <source>
        <dbReference type="WBParaSite" id="nRc.2.0.1.t39718-RA"/>
    </source>
</evidence>
<comment type="subcellular location">
    <subcellularLocation>
        <location evidence="1">Membrane</location>
        <topology evidence="1">Peripheral membrane protein</topology>
    </subcellularLocation>
</comment>
<dbReference type="PANTHER" id="PTHR13768:SF2">
    <property type="entry name" value="GAMMA-SOLUBLE NSF ATTACHMENT PROTEIN"/>
    <property type="match status" value="1"/>
</dbReference>
<organism evidence="10 11">
    <name type="scientific">Romanomermis culicivorax</name>
    <name type="common">Nematode worm</name>
    <dbReference type="NCBI Taxonomy" id="13658"/>
    <lineage>
        <taxon>Eukaryota</taxon>
        <taxon>Metazoa</taxon>
        <taxon>Ecdysozoa</taxon>
        <taxon>Nematoda</taxon>
        <taxon>Enoplea</taxon>
        <taxon>Dorylaimia</taxon>
        <taxon>Mermithida</taxon>
        <taxon>Mermithoidea</taxon>
        <taxon>Mermithidae</taxon>
        <taxon>Romanomermis</taxon>
    </lineage>
</organism>
<dbReference type="GO" id="GO:0019905">
    <property type="term" value="F:syntaxin binding"/>
    <property type="evidence" value="ECO:0007669"/>
    <property type="project" value="TreeGrafter"/>
</dbReference>
<feature type="region of interest" description="Disordered" evidence="9">
    <location>
        <begin position="580"/>
        <end position="621"/>
    </location>
</feature>
<evidence type="ECO:0000256" key="5">
    <source>
        <dbReference type="ARBA" id="ARBA00022927"/>
    </source>
</evidence>
<reference evidence="11" key="1">
    <citation type="submission" date="2022-11" db="UniProtKB">
        <authorList>
            <consortium name="WormBaseParasite"/>
        </authorList>
    </citation>
    <scope>IDENTIFICATION</scope>
</reference>
<evidence type="ECO:0000256" key="2">
    <source>
        <dbReference type="ARBA" id="ARBA00010050"/>
    </source>
</evidence>
<feature type="compositionally biased region" description="Polar residues" evidence="9">
    <location>
        <begin position="582"/>
        <end position="601"/>
    </location>
</feature>
<dbReference type="SUPFAM" id="SSF48452">
    <property type="entry name" value="TPR-like"/>
    <property type="match status" value="1"/>
</dbReference>